<dbReference type="InterPro" id="IPR057439">
    <property type="entry name" value="ANG-1/2/4"/>
</dbReference>
<dbReference type="InterPro" id="IPR036056">
    <property type="entry name" value="Fibrinogen-like_C"/>
</dbReference>
<protein>
    <submittedName>
        <fullName evidence="11 13">Angiopoietin-2</fullName>
    </submittedName>
</protein>
<name>A0A6I8R2C9_XENTR</name>
<evidence type="ECO:0000256" key="4">
    <source>
        <dbReference type="ARBA" id="ARBA00022729"/>
    </source>
</evidence>
<dbReference type="Ensembl" id="ENSXETT00000086560">
    <property type="protein sequence ID" value="ENSXETP00000079950"/>
    <property type="gene ID" value="ENSXETG00000035935"/>
</dbReference>
<dbReference type="Gene3D" id="3.90.215.10">
    <property type="entry name" value="Gamma Fibrinogen, chain A, domain 1"/>
    <property type="match status" value="1"/>
</dbReference>
<gene>
    <name evidence="11 13 14" type="primary">angpt2</name>
</gene>
<keyword evidence="4 9" id="KW-0732">Signal</keyword>
<evidence type="ECO:0000256" key="7">
    <source>
        <dbReference type="ARBA" id="ARBA00023180"/>
    </source>
</evidence>
<dbReference type="InterPro" id="IPR014716">
    <property type="entry name" value="Fibrinogen_a/b/g_C_1"/>
</dbReference>
<dbReference type="SMART" id="SM00186">
    <property type="entry name" value="FBG"/>
    <property type="match status" value="1"/>
</dbReference>
<dbReference type="GO" id="GO:0001525">
    <property type="term" value="P:angiogenesis"/>
    <property type="evidence" value="ECO:0000318"/>
    <property type="project" value="GO_Central"/>
</dbReference>
<evidence type="ECO:0000313" key="11">
    <source>
        <dbReference type="Ensembl" id="ENSXETP00000079950"/>
    </source>
</evidence>
<reference evidence="11" key="2">
    <citation type="submission" date="2020-05" db="UniProtKB">
        <authorList>
            <consortium name="Ensembl"/>
        </authorList>
    </citation>
    <scope>IDENTIFICATION</scope>
</reference>
<organism evidence="11">
    <name type="scientific">Xenopus tropicalis</name>
    <name type="common">Western clawed frog</name>
    <name type="synonym">Silurana tropicalis</name>
    <dbReference type="NCBI Taxonomy" id="8364"/>
    <lineage>
        <taxon>Eukaryota</taxon>
        <taxon>Metazoa</taxon>
        <taxon>Chordata</taxon>
        <taxon>Craniata</taxon>
        <taxon>Vertebrata</taxon>
        <taxon>Euteleostomi</taxon>
        <taxon>Amphibia</taxon>
        <taxon>Batrachia</taxon>
        <taxon>Anura</taxon>
        <taxon>Pipoidea</taxon>
        <taxon>Pipidae</taxon>
        <taxon>Xenopodinae</taxon>
        <taxon>Xenopus</taxon>
        <taxon>Silurana</taxon>
    </lineage>
</organism>
<dbReference type="GO" id="GO:0007596">
    <property type="term" value="P:blood coagulation"/>
    <property type="evidence" value="ECO:0007669"/>
    <property type="project" value="InterPro"/>
</dbReference>
<dbReference type="FunFam" id="3.90.215.10:FF:000001">
    <property type="entry name" value="Tenascin isoform 1"/>
    <property type="match status" value="1"/>
</dbReference>
<dbReference type="GO" id="GO:0030971">
    <property type="term" value="F:receptor tyrosine kinase binding"/>
    <property type="evidence" value="ECO:0000318"/>
    <property type="project" value="GO_Central"/>
</dbReference>
<dbReference type="GO" id="GO:0005615">
    <property type="term" value="C:extracellular space"/>
    <property type="evidence" value="ECO:0000318"/>
    <property type="project" value="GO_Central"/>
</dbReference>
<keyword evidence="12" id="KW-1185">Reference proteome</keyword>
<sequence>MLFCAAAVLLIVLRCFDIGHATVRKPVESTGKKQYQVQHGACSYTFLLPEIESCRSASSNSYVSNSVQRDAPLDYDDSIQRLQVLENIMENNTQWLIKLESYIQDNMKKEIVEIQQHAVHNQTAAMIEIGTSLLNQTVEQSKKLTHVETQVFNQTTRLELQLLENSLSTNKLERQISDQTSEITKLQDKNSFLEKKVLGMEDKHTAQLQTIKEEKDKLQDLVLKQNTIIEDLEKQLVTASANNSFLQKQQHDLMETVHNLLTRMAPQNAPRSSFVAKEEQLAFKDCAEAYKSGFTANGIYTLTILNTTDQAKTYCDMKTDGGGWTIIQKRFDGSVDFHRTWKEYKKGFGDPAGEYWLGNELVSQLTNLQKYVLKIQLRDWEGNQAFSLYEHFYLGNEAQKYRINLKGYTGTAGKINSISQPGNDFSTKDADNDKCICKCSQMATGGWWFDACGPSNLNGMYYSMGQNTNKFNGIKWYYWKGSGYSLKATTMMIRPVDF</sequence>
<dbReference type="KEGG" id="xtr:101731563"/>
<dbReference type="InterPro" id="IPR037579">
    <property type="entry name" value="FIB_ANG-like"/>
</dbReference>
<evidence type="ECO:0000256" key="2">
    <source>
        <dbReference type="ARBA" id="ARBA00022525"/>
    </source>
</evidence>
<reference evidence="11" key="1">
    <citation type="journal article" date="2010" name="Science">
        <title>The genome of the Western clawed frog Xenopus tropicalis.</title>
        <authorList>
            <person name="Hellsten U."/>
            <person name="Harland R.M."/>
            <person name="Gilchrist M.J."/>
            <person name="Hendrix D."/>
            <person name="Jurka J."/>
            <person name="Kapitonov V."/>
            <person name="Ovcharenko I."/>
            <person name="Putnam N.H."/>
            <person name="Shu S."/>
            <person name="Taher L."/>
            <person name="Blitz I.L."/>
            <person name="Blumberg B."/>
            <person name="Dichmann D.S."/>
            <person name="Dubchak I."/>
            <person name="Amaya E."/>
            <person name="Detter J.C."/>
            <person name="Fletcher R."/>
            <person name="Gerhard D.S."/>
            <person name="Goodstein D."/>
            <person name="Graves T."/>
            <person name="Grigoriev I.V."/>
            <person name="Grimwood J."/>
            <person name="Kawashima T."/>
            <person name="Lindquist E."/>
            <person name="Lucas S.M."/>
            <person name="Mead P.E."/>
            <person name="Mitros T."/>
            <person name="Ogino H."/>
            <person name="Ohta Y."/>
            <person name="Poliakov A.V."/>
            <person name="Pollet N."/>
            <person name="Robert J."/>
            <person name="Salamov A."/>
            <person name="Sater A.K."/>
            <person name="Schmutz J."/>
            <person name="Terry A."/>
            <person name="Vize P.D."/>
            <person name="Warren W.C."/>
            <person name="Wells D."/>
            <person name="Wills A."/>
            <person name="Wilson R.K."/>
            <person name="Zimmerman L.B."/>
            <person name="Zorn A.M."/>
            <person name="Grainger R."/>
            <person name="Grammer T."/>
            <person name="Khokha M.K."/>
            <person name="Richardson P.M."/>
            <person name="Rokhsar D.S."/>
        </authorList>
    </citation>
    <scope>NUCLEOTIDE SEQUENCE [LARGE SCALE GENOMIC DNA]</scope>
    <source>
        <strain evidence="11">Nigerian</strain>
    </source>
</reference>
<dbReference type="PANTHER" id="PTHR47221:SF6">
    <property type="entry name" value="FIBRINOGEN ALPHA CHAIN"/>
    <property type="match status" value="1"/>
</dbReference>
<evidence type="ECO:0000256" key="8">
    <source>
        <dbReference type="SAM" id="Coils"/>
    </source>
</evidence>
<evidence type="ECO:0000256" key="3">
    <source>
        <dbReference type="ARBA" id="ARBA00022657"/>
    </source>
</evidence>
<keyword evidence="7" id="KW-0325">Glycoprotein</keyword>
<dbReference type="Xenbase" id="XB-GENE-487765">
    <property type="gene designation" value="angpt2"/>
</dbReference>
<comment type="subcellular location">
    <subcellularLocation>
        <location evidence="1">Secreted</location>
    </subcellularLocation>
</comment>
<dbReference type="PANTHER" id="PTHR47221">
    <property type="entry name" value="FIBRINOGEN ALPHA CHAIN"/>
    <property type="match status" value="1"/>
</dbReference>
<dbReference type="CDD" id="cd00087">
    <property type="entry name" value="FReD"/>
    <property type="match status" value="1"/>
</dbReference>
<reference evidence="13" key="3">
    <citation type="submission" date="2025-04" db="UniProtKB">
        <authorList>
            <consortium name="RefSeq"/>
        </authorList>
    </citation>
    <scope>IDENTIFICATION</scope>
    <source>
        <strain evidence="13">Nigerian</strain>
        <tissue evidence="13">Liver and blood</tissue>
    </source>
</reference>
<evidence type="ECO:0000313" key="14">
    <source>
        <dbReference type="Xenbase" id="XB-GENE-487765"/>
    </source>
</evidence>
<dbReference type="InterPro" id="IPR002181">
    <property type="entry name" value="Fibrinogen_a/b/g_C_dom"/>
</dbReference>
<dbReference type="NCBIfam" id="NF040941">
    <property type="entry name" value="GGGWT_bact"/>
    <property type="match status" value="1"/>
</dbReference>
<evidence type="ECO:0000313" key="12">
    <source>
        <dbReference type="Proteomes" id="UP000008143"/>
    </source>
</evidence>
<evidence type="ECO:0000256" key="1">
    <source>
        <dbReference type="ARBA" id="ARBA00004613"/>
    </source>
</evidence>
<dbReference type="RefSeq" id="XP_017949917.2">
    <property type="nucleotide sequence ID" value="XM_018094428.2"/>
</dbReference>
<dbReference type="AlphaFoldDB" id="A0A6I8R2C9"/>
<evidence type="ECO:0000313" key="13">
    <source>
        <dbReference type="RefSeq" id="XP_017949917.2"/>
    </source>
</evidence>
<dbReference type="Pfam" id="PF00147">
    <property type="entry name" value="Fibrinogen_C"/>
    <property type="match status" value="1"/>
</dbReference>
<feature type="chain" id="PRO_5044634015" evidence="9">
    <location>
        <begin position="22"/>
        <end position="498"/>
    </location>
</feature>
<dbReference type="Pfam" id="PF25443">
    <property type="entry name" value="ANG-1"/>
    <property type="match status" value="1"/>
</dbReference>
<evidence type="ECO:0000256" key="5">
    <source>
        <dbReference type="ARBA" id="ARBA00023054"/>
    </source>
</evidence>
<keyword evidence="6" id="KW-1015">Disulfide bond</keyword>
<dbReference type="GeneID" id="101731563"/>
<dbReference type="Proteomes" id="UP000008143">
    <property type="component" value="Chromosome 5"/>
</dbReference>
<dbReference type="FunFam" id="4.10.530.10:FF:000001">
    <property type="entry name" value="angiopoietin-2 isoform X1"/>
    <property type="match status" value="1"/>
</dbReference>
<proteinExistence type="predicted"/>
<accession>A0A6I8R2C9</accession>
<dbReference type="OMA" id="YYWKGAG"/>
<dbReference type="GeneTree" id="ENSGT00940000158430"/>
<dbReference type="Bgee" id="ENSXETG00000035935">
    <property type="expression patterns" value="Expressed in heart and 4 other cell types or tissues"/>
</dbReference>
<keyword evidence="3" id="KW-0037">Angiogenesis</keyword>
<evidence type="ECO:0000259" key="10">
    <source>
        <dbReference type="PROSITE" id="PS51406"/>
    </source>
</evidence>
<evidence type="ECO:0000256" key="6">
    <source>
        <dbReference type="ARBA" id="ARBA00023157"/>
    </source>
</evidence>
<dbReference type="Reactome" id="R-XTR-210993">
    <property type="pathway name" value="Tie2 Signaling"/>
</dbReference>
<keyword evidence="2" id="KW-0964">Secreted</keyword>
<dbReference type="CTD" id="285"/>
<dbReference type="PROSITE" id="PS51406">
    <property type="entry name" value="FIBRINOGEN_C_2"/>
    <property type="match status" value="1"/>
</dbReference>
<dbReference type="InterPro" id="IPR020837">
    <property type="entry name" value="Fibrinogen_CS"/>
</dbReference>
<dbReference type="GO" id="GO:0048014">
    <property type="term" value="P:Tie signaling pathway"/>
    <property type="evidence" value="ECO:0000318"/>
    <property type="project" value="GO_Central"/>
</dbReference>
<feature type="coiled-coil region" evidence="8">
    <location>
        <begin position="169"/>
        <end position="249"/>
    </location>
</feature>
<dbReference type="PROSITE" id="PS00514">
    <property type="entry name" value="FIBRINOGEN_C_1"/>
    <property type="match status" value="1"/>
</dbReference>
<feature type="signal peptide" evidence="9">
    <location>
        <begin position="1"/>
        <end position="21"/>
    </location>
</feature>
<dbReference type="SUPFAM" id="SSF56496">
    <property type="entry name" value="Fibrinogen C-terminal domain-like"/>
    <property type="match status" value="1"/>
</dbReference>
<feature type="domain" description="Fibrinogen C-terminal" evidence="10">
    <location>
        <begin position="277"/>
        <end position="497"/>
    </location>
</feature>
<dbReference type="Gene3D" id="4.10.530.10">
    <property type="entry name" value="Gamma-fibrinogen Carboxyl Terminal Fragment, domain 2"/>
    <property type="match status" value="1"/>
</dbReference>
<evidence type="ECO:0000256" key="9">
    <source>
        <dbReference type="SAM" id="SignalP"/>
    </source>
</evidence>
<keyword evidence="5 8" id="KW-0175">Coiled coil</keyword>